<dbReference type="GO" id="GO:0005737">
    <property type="term" value="C:cytoplasm"/>
    <property type="evidence" value="ECO:0007669"/>
    <property type="project" value="UniProtKB-SubCell"/>
</dbReference>
<comment type="cofactor">
    <cofactor evidence="2">
        <name>Mg(2+)</name>
        <dbReference type="ChEBI" id="CHEBI:18420"/>
    </cofactor>
</comment>
<keyword evidence="12 14" id="KW-0378">Hydrolase</keyword>
<dbReference type="GO" id="GO:0030145">
    <property type="term" value="F:manganese ion binding"/>
    <property type="evidence" value="ECO:0007669"/>
    <property type="project" value="UniProtKB-UniRule"/>
</dbReference>
<dbReference type="AlphaFoldDB" id="A0A0E3UTN2"/>
<comment type="catalytic activity">
    <reaction evidence="1 14 15 16">
        <text>Endonucleolytic cleavage to 5'-phosphomonoester.</text>
        <dbReference type="EC" id="3.1.26.4"/>
    </reaction>
</comment>
<evidence type="ECO:0000256" key="3">
    <source>
        <dbReference type="ARBA" id="ARBA00004065"/>
    </source>
</evidence>
<evidence type="ECO:0000256" key="2">
    <source>
        <dbReference type="ARBA" id="ARBA00001946"/>
    </source>
</evidence>
<dbReference type="CDD" id="cd07182">
    <property type="entry name" value="RNase_HII_bacteria_HII_like"/>
    <property type="match status" value="1"/>
</dbReference>
<dbReference type="InterPro" id="IPR012337">
    <property type="entry name" value="RNaseH-like_sf"/>
</dbReference>
<dbReference type="InterPro" id="IPR022898">
    <property type="entry name" value="RNase_HII"/>
</dbReference>
<dbReference type="KEGG" id="sns:VC03_01910"/>
<feature type="domain" description="RNase H type-2" evidence="17">
    <location>
        <begin position="5"/>
        <end position="193"/>
    </location>
</feature>
<dbReference type="GO" id="GO:0004523">
    <property type="term" value="F:RNA-DNA hybrid ribonuclease activity"/>
    <property type="evidence" value="ECO:0007669"/>
    <property type="project" value="UniProtKB-UniRule"/>
</dbReference>
<keyword evidence="13 14" id="KW-0464">Manganese</keyword>
<dbReference type="GO" id="GO:0032299">
    <property type="term" value="C:ribonuclease H2 complex"/>
    <property type="evidence" value="ECO:0007669"/>
    <property type="project" value="TreeGrafter"/>
</dbReference>
<dbReference type="GO" id="GO:0003723">
    <property type="term" value="F:RNA binding"/>
    <property type="evidence" value="ECO:0007669"/>
    <property type="project" value="UniProtKB-UniRule"/>
</dbReference>
<dbReference type="OrthoDB" id="9803420at2"/>
<dbReference type="PROSITE" id="PS51257">
    <property type="entry name" value="PROKAR_LIPOPROTEIN"/>
    <property type="match status" value="1"/>
</dbReference>
<dbReference type="PATRIC" id="fig|1069640.6.peg.364"/>
<dbReference type="HOGENOM" id="CLU_036532_3_2_0"/>
<evidence type="ECO:0000256" key="11">
    <source>
        <dbReference type="ARBA" id="ARBA00022759"/>
    </source>
</evidence>
<gene>
    <name evidence="14" type="primary">rnhB</name>
    <name evidence="18" type="ORF">VC03_01910</name>
</gene>
<evidence type="ECO:0000256" key="10">
    <source>
        <dbReference type="ARBA" id="ARBA00022723"/>
    </source>
</evidence>
<keyword evidence="8 14" id="KW-0963">Cytoplasm</keyword>
<dbReference type="RefSeq" id="WP_046328425.1">
    <property type="nucleotide sequence ID" value="NZ_CP011280.1"/>
</dbReference>
<keyword evidence="11 14" id="KW-0255">Endonuclease</keyword>
<dbReference type="SUPFAM" id="SSF53098">
    <property type="entry name" value="Ribonuclease H-like"/>
    <property type="match status" value="1"/>
</dbReference>
<comment type="subcellular location">
    <subcellularLocation>
        <location evidence="4 14">Cytoplasm</location>
    </subcellularLocation>
</comment>
<evidence type="ECO:0000259" key="17">
    <source>
        <dbReference type="PROSITE" id="PS51975"/>
    </source>
</evidence>
<dbReference type="Pfam" id="PF01351">
    <property type="entry name" value="RNase_HII"/>
    <property type="match status" value="1"/>
</dbReference>
<dbReference type="HAMAP" id="MF_00052_B">
    <property type="entry name" value="RNase_HII_B"/>
    <property type="match status" value="1"/>
</dbReference>
<reference evidence="18 19" key="1">
    <citation type="journal article" date="2012" name="BMC Genomics">
        <title>Genomic sequence analysis and characterization of Sneathia amnii sp. nov.</title>
        <authorList>
            <consortium name="Vaginal Microbiome Consortium (additional members)"/>
            <person name="Harwich M.D.Jr."/>
            <person name="Serrano M.G."/>
            <person name="Fettweis J.M."/>
            <person name="Alves J.M."/>
            <person name="Reimers M.A."/>
            <person name="Buck G.A."/>
            <person name="Jefferson K.K."/>
        </authorList>
    </citation>
    <scope>NUCLEOTIDE SEQUENCE [LARGE SCALE GENOMIC DNA]</scope>
    <source>
        <strain evidence="18 19">SN35</strain>
    </source>
</reference>
<evidence type="ECO:0000256" key="8">
    <source>
        <dbReference type="ARBA" id="ARBA00022490"/>
    </source>
</evidence>
<dbReference type="Proteomes" id="UP000033103">
    <property type="component" value="Chromosome"/>
</dbReference>
<dbReference type="PANTHER" id="PTHR10954">
    <property type="entry name" value="RIBONUCLEASE H2 SUBUNIT A"/>
    <property type="match status" value="1"/>
</dbReference>
<evidence type="ECO:0000256" key="13">
    <source>
        <dbReference type="ARBA" id="ARBA00023211"/>
    </source>
</evidence>
<dbReference type="PANTHER" id="PTHR10954:SF18">
    <property type="entry name" value="RIBONUCLEASE HII"/>
    <property type="match status" value="1"/>
</dbReference>
<evidence type="ECO:0000256" key="14">
    <source>
        <dbReference type="HAMAP-Rule" id="MF_00052"/>
    </source>
</evidence>
<comment type="function">
    <text evidence="3 14 16">Endonuclease that specifically degrades the RNA of RNA-DNA hybrids.</text>
</comment>
<feature type="binding site" evidence="14 15">
    <location>
        <position position="11"/>
    </location>
    <ligand>
        <name>a divalent metal cation</name>
        <dbReference type="ChEBI" id="CHEBI:60240"/>
    </ligand>
</feature>
<evidence type="ECO:0000313" key="19">
    <source>
        <dbReference type="Proteomes" id="UP000033103"/>
    </source>
</evidence>
<protein>
    <recommendedName>
        <fullName evidence="7 14">Ribonuclease HII</fullName>
        <shortName evidence="14">RNase HII</shortName>
        <ecNumber evidence="6 14">3.1.26.4</ecNumber>
    </recommendedName>
</protein>
<dbReference type="EC" id="3.1.26.4" evidence="6 14"/>
<dbReference type="NCBIfam" id="NF000595">
    <property type="entry name" value="PRK00015.1-3"/>
    <property type="match status" value="1"/>
</dbReference>
<accession>A0A0E3UTN2</accession>
<dbReference type="EMBL" id="CP011280">
    <property type="protein sequence ID" value="AKC95319.1"/>
    <property type="molecule type" value="Genomic_DNA"/>
</dbReference>
<comment type="similarity">
    <text evidence="5 14 16">Belongs to the RNase HII family.</text>
</comment>
<dbReference type="GO" id="GO:0043137">
    <property type="term" value="P:DNA replication, removal of RNA primer"/>
    <property type="evidence" value="ECO:0007669"/>
    <property type="project" value="TreeGrafter"/>
</dbReference>
<evidence type="ECO:0000256" key="4">
    <source>
        <dbReference type="ARBA" id="ARBA00004496"/>
    </source>
</evidence>
<evidence type="ECO:0000256" key="7">
    <source>
        <dbReference type="ARBA" id="ARBA00019179"/>
    </source>
</evidence>
<evidence type="ECO:0000313" key="18">
    <source>
        <dbReference type="EMBL" id="AKC95319.1"/>
    </source>
</evidence>
<dbReference type="InterPro" id="IPR036397">
    <property type="entry name" value="RNaseH_sf"/>
</dbReference>
<comment type="cofactor">
    <cofactor evidence="14 15">
        <name>Mn(2+)</name>
        <dbReference type="ChEBI" id="CHEBI:29035"/>
    </cofactor>
    <cofactor evidence="14 15">
        <name>Mg(2+)</name>
        <dbReference type="ChEBI" id="CHEBI:18420"/>
    </cofactor>
    <text evidence="14 15">Manganese or magnesium. Binds 1 divalent metal ion per monomer in the absence of substrate. May bind a second metal ion after substrate binding.</text>
</comment>
<keyword evidence="19" id="KW-1185">Reference proteome</keyword>
<feature type="binding site" evidence="14 15">
    <location>
        <position position="106"/>
    </location>
    <ligand>
        <name>a divalent metal cation</name>
        <dbReference type="ChEBI" id="CHEBI:60240"/>
    </ligand>
</feature>
<evidence type="ECO:0000256" key="16">
    <source>
        <dbReference type="RuleBase" id="RU003515"/>
    </source>
</evidence>
<dbReference type="GO" id="GO:0006298">
    <property type="term" value="P:mismatch repair"/>
    <property type="evidence" value="ECO:0007669"/>
    <property type="project" value="TreeGrafter"/>
</dbReference>
<dbReference type="InterPro" id="IPR001352">
    <property type="entry name" value="RNase_HII/HIII"/>
</dbReference>
<sequence>MLEYRDVIGVDEAGRGPLFGPVVAACVYILDTDDEIFNKINDSKKLTEKKREQIYKELIVSDKIQYAIGVASSEEIDNINILNATFLAMNRALEKLKITDKKVLVDGNQKIRGCKLEQDFLVKGDSKDLSIATASIIAKVYRDHLLYDYDEKYPLYGFKNHKGYGTKAHYEAIEKYGILKEHRKSFLKKILMK</sequence>
<feature type="binding site" evidence="14 15">
    <location>
        <position position="12"/>
    </location>
    <ligand>
        <name>a divalent metal cation</name>
        <dbReference type="ChEBI" id="CHEBI:60240"/>
    </ligand>
</feature>
<evidence type="ECO:0000256" key="1">
    <source>
        <dbReference type="ARBA" id="ARBA00000077"/>
    </source>
</evidence>
<organism evidence="18 19">
    <name type="scientific">Sneathia vaginalis</name>
    <dbReference type="NCBI Taxonomy" id="187101"/>
    <lineage>
        <taxon>Bacteria</taxon>
        <taxon>Fusobacteriati</taxon>
        <taxon>Fusobacteriota</taxon>
        <taxon>Fusobacteriia</taxon>
        <taxon>Fusobacteriales</taxon>
        <taxon>Leptotrichiaceae</taxon>
        <taxon>Sneathia</taxon>
    </lineage>
</organism>
<dbReference type="PROSITE" id="PS51975">
    <property type="entry name" value="RNASE_H_2"/>
    <property type="match status" value="1"/>
</dbReference>
<keyword evidence="10 14" id="KW-0479">Metal-binding</keyword>
<dbReference type="STRING" id="187101.VC03_01910"/>
<keyword evidence="9 14" id="KW-0540">Nuclease</keyword>
<name>A0A0E3UTN2_9FUSO</name>
<evidence type="ECO:0000256" key="5">
    <source>
        <dbReference type="ARBA" id="ARBA00007383"/>
    </source>
</evidence>
<evidence type="ECO:0000256" key="15">
    <source>
        <dbReference type="PROSITE-ProRule" id="PRU01319"/>
    </source>
</evidence>
<proteinExistence type="inferred from homology"/>
<evidence type="ECO:0000256" key="9">
    <source>
        <dbReference type="ARBA" id="ARBA00022722"/>
    </source>
</evidence>
<evidence type="ECO:0000256" key="6">
    <source>
        <dbReference type="ARBA" id="ARBA00012180"/>
    </source>
</evidence>
<evidence type="ECO:0000256" key="12">
    <source>
        <dbReference type="ARBA" id="ARBA00022801"/>
    </source>
</evidence>
<dbReference type="Gene3D" id="3.30.420.10">
    <property type="entry name" value="Ribonuclease H-like superfamily/Ribonuclease H"/>
    <property type="match status" value="1"/>
</dbReference>
<dbReference type="InterPro" id="IPR024567">
    <property type="entry name" value="RNase_HII/HIII_dom"/>
</dbReference>